<gene>
    <name evidence="11" type="ORF">EDC14_1006167</name>
</gene>
<dbReference type="InterPro" id="IPR052038">
    <property type="entry name" value="Type-VII_TA_antitoxin"/>
</dbReference>
<evidence type="ECO:0000256" key="3">
    <source>
        <dbReference type="ARBA" id="ARBA00022679"/>
    </source>
</evidence>
<dbReference type="Pfam" id="PF01909">
    <property type="entry name" value="NTP_transf_2"/>
    <property type="match status" value="1"/>
</dbReference>
<organism evidence="11 12">
    <name type="scientific">Hydrogenispora ethanolica</name>
    <dbReference type="NCBI Taxonomy" id="1082276"/>
    <lineage>
        <taxon>Bacteria</taxon>
        <taxon>Bacillati</taxon>
        <taxon>Bacillota</taxon>
        <taxon>Hydrogenispora</taxon>
    </lineage>
</organism>
<evidence type="ECO:0000256" key="7">
    <source>
        <dbReference type="ARBA" id="ARBA00022840"/>
    </source>
</evidence>
<dbReference type="Proteomes" id="UP000295008">
    <property type="component" value="Unassembled WGS sequence"/>
</dbReference>
<dbReference type="Gene3D" id="3.30.460.10">
    <property type="entry name" value="Beta Polymerase, domain 2"/>
    <property type="match status" value="1"/>
</dbReference>
<proteinExistence type="inferred from homology"/>
<dbReference type="SUPFAM" id="SSF81301">
    <property type="entry name" value="Nucleotidyltransferase"/>
    <property type="match status" value="1"/>
</dbReference>
<evidence type="ECO:0000256" key="1">
    <source>
        <dbReference type="ARBA" id="ARBA00001946"/>
    </source>
</evidence>
<dbReference type="InterPro" id="IPR043519">
    <property type="entry name" value="NT_sf"/>
</dbReference>
<evidence type="ECO:0000256" key="6">
    <source>
        <dbReference type="ARBA" id="ARBA00022741"/>
    </source>
</evidence>
<evidence type="ECO:0000256" key="9">
    <source>
        <dbReference type="ARBA" id="ARBA00038276"/>
    </source>
</evidence>
<dbReference type="GO" id="GO:0046872">
    <property type="term" value="F:metal ion binding"/>
    <property type="evidence" value="ECO:0007669"/>
    <property type="project" value="UniProtKB-KW"/>
</dbReference>
<sequence length="95" mass="10591">MLDIIRIKEAATKMADYYPIKKVSLFGSYADGTAGEASDVDLLVEFLTPTVSLFTLTGMKNEMEDALKIKVDIVHGPLPKESLLRLNKVIDIYEQ</sequence>
<dbReference type="CDD" id="cd05403">
    <property type="entry name" value="NT_KNTase_like"/>
    <property type="match status" value="1"/>
</dbReference>
<keyword evidence="7" id="KW-0067">ATP-binding</keyword>
<keyword evidence="8" id="KW-0460">Magnesium</keyword>
<evidence type="ECO:0000259" key="10">
    <source>
        <dbReference type="Pfam" id="PF01909"/>
    </source>
</evidence>
<evidence type="ECO:0000313" key="12">
    <source>
        <dbReference type="Proteomes" id="UP000295008"/>
    </source>
</evidence>
<keyword evidence="2" id="KW-1277">Toxin-antitoxin system</keyword>
<evidence type="ECO:0000256" key="5">
    <source>
        <dbReference type="ARBA" id="ARBA00022723"/>
    </source>
</evidence>
<dbReference type="AlphaFoldDB" id="A0A4R1S2A1"/>
<keyword evidence="6" id="KW-0547">Nucleotide-binding</keyword>
<keyword evidence="12" id="KW-1185">Reference proteome</keyword>
<dbReference type="PANTHER" id="PTHR33571">
    <property type="entry name" value="SSL8005 PROTEIN"/>
    <property type="match status" value="1"/>
</dbReference>
<comment type="similarity">
    <text evidence="9">Belongs to the MntA antitoxin family.</text>
</comment>
<feature type="domain" description="Polymerase nucleotidyl transferase" evidence="10">
    <location>
        <begin position="7"/>
        <end position="92"/>
    </location>
</feature>
<dbReference type="RefSeq" id="WP_243662844.1">
    <property type="nucleotide sequence ID" value="NZ_SLUN01000006.1"/>
</dbReference>
<evidence type="ECO:0000256" key="8">
    <source>
        <dbReference type="ARBA" id="ARBA00022842"/>
    </source>
</evidence>
<name>A0A4R1S2A1_HYDET</name>
<accession>A0A4R1S2A1</accession>
<comment type="cofactor">
    <cofactor evidence="1">
        <name>Mg(2+)</name>
        <dbReference type="ChEBI" id="CHEBI:18420"/>
    </cofactor>
</comment>
<keyword evidence="4" id="KW-0548">Nucleotidyltransferase</keyword>
<dbReference type="InterPro" id="IPR002934">
    <property type="entry name" value="Polymerase_NTP_transf_dom"/>
</dbReference>
<dbReference type="EMBL" id="SLUN01000006">
    <property type="protein sequence ID" value="TCL72452.1"/>
    <property type="molecule type" value="Genomic_DNA"/>
</dbReference>
<protein>
    <recommendedName>
        <fullName evidence="10">Polymerase nucleotidyl transferase domain-containing protein</fullName>
    </recommendedName>
</protein>
<reference evidence="11 12" key="1">
    <citation type="submission" date="2019-03" db="EMBL/GenBank/DDBJ databases">
        <title>Genomic Encyclopedia of Type Strains, Phase IV (KMG-IV): sequencing the most valuable type-strain genomes for metagenomic binning, comparative biology and taxonomic classification.</title>
        <authorList>
            <person name="Goeker M."/>
        </authorList>
    </citation>
    <scope>NUCLEOTIDE SEQUENCE [LARGE SCALE GENOMIC DNA]</scope>
    <source>
        <strain evidence="11 12">LX-B</strain>
    </source>
</reference>
<keyword evidence="3" id="KW-0808">Transferase</keyword>
<keyword evidence="5" id="KW-0479">Metal-binding</keyword>
<dbReference type="GO" id="GO:0005524">
    <property type="term" value="F:ATP binding"/>
    <property type="evidence" value="ECO:0007669"/>
    <property type="project" value="UniProtKB-KW"/>
</dbReference>
<comment type="caution">
    <text evidence="11">The sequence shown here is derived from an EMBL/GenBank/DDBJ whole genome shotgun (WGS) entry which is preliminary data.</text>
</comment>
<evidence type="ECO:0000256" key="2">
    <source>
        <dbReference type="ARBA" id="ARBA00022649"/>
    </source>
</evidence>
<dbReference type="PANTHER" id="PTHR33571:SF14">
    <property type="entry name" value="PROTEIN ADENYLYLTRANSFERASE MJ0435-RELATED"/>
    <property type="match status" value="1"/>
</dbReference>
<evidence type="ECO:0000256" key="4">
    <source>
        <dbReference type="ARBA" id="ARBA00022695"/>
    </source>
</evidence>
<evidence type="ECO:0000313" key="11">
    <source>
        <dbReference type="EMBL" id="TCL72452.1"/>
    </source>
</evidence>
<dbReference type="GO" id="GO:0016779">
    <property type="term" value="F:nucleotidyltransferase activity"/>
    <property type="evidence" value="ECO:0007669"/>
    <property type="project" value="UniProtKB-KW"/>
</dbReference>